<gene>
    <name evidence="2" type="ORF">GA0070616_0502</name>
</gene>
<dbReference type="GO" id="GO:0043041">
    <property type="term" value="P:amino acid activation for nonribosomal peptide biosynthetic process"/>
    <property type="evidence" value="ECO:0007669"/>
    <property type="project" value="TreeGrafter"/>
</dbReference>
<feature type="domain" description="Condensation" evidence="1">
    <location>
        <begin position="21"/>
        <end position="363"/>
    </location>
</feature>
<dbReference type="GO" id="GO:0009366">
    <property type="term" value="C:enterobactin synthetase complex"/>
    <property type="evidence" value="ECO:0007669"/>
    <property type="project" value="TreeGrafter"/>
</dbReference>
<evidence type="ECO:0000259" key="1">
    <source>
        <dbReference type="Pfam" id="PF00668"/>
    </source>
</evidence>
<reference evidence="2 3" key="1">
    <citation type="submission" date="2016-06" db="EMBL/GenBank/DDBJ databases">
        <authorList>
            <person name="Kjaerup R.B."/>
            <person name="Dalgaard T.S."/>
            <person name="Juul-Madsen H.R."/>
        </authorList>
    </citation>
    <scope>NUCLEOTIDE SEQUENCE [LARGE SCALE GENOMIC DNA]</scope>
    <source>
        <strain evidence="2 3">DSM 43818</strain>
    </source>
</reference>
<name>A0A1C6RBX3_9ACTN</name>
<dbReference type="GO" id="GO:0047527">
    <property type="term" value="F:2,3-dihydroxybenzoate-serine ligase activity"/>
    <property type="evidence" value="ECO:0007669"/>
    <property type="project" value="TreeGrafter"/>
</dbReference>
<dbReference type="PANTHER" id="PTHR45527">
    <property type="entry name" value="NONRIBOSOMAL PEPTIDE SYNTHETASE"/>
    <property type="match status" value="1"/>
</dbReference>
<sequence>MSSTGPTVPAPPVGSVPSSALALTATQQGIWLAEQLEPGESGYHDTAVSRIVGDLDADALRAALADVQRHHEALRCRIETTADGVPTQVFDVDRVDWSYRRSARPDTPVERLVGLDSSEPFDLGSGPLWRVRLVRTGPAEHILIVVTHHLVTDGWSHGVFLRTLLACYLARTRGIRPALPDPGLRYGEWIADKLRRERDARQSDRVDRAAARLVDAPRRWSPPGLTAGPAGRRAALVPVPLSAAECETFRQACRGLGVTTYMGLAGLFALGVARGTGVGEVVLAAPVAHRADPRTAALMGCMIEVVPVHVRVDPALPAREAATAGRAATLEALRHLDVPYREVTRALRVPPGDEDPLTNLSFEEFNVPLGRHRLAGLEIEPLPRVGLRTRHDLTLSVPAGLARSPELLVPADRWQPGTVAAFATDLADLVRACRPA</sequence>
<organism evidence="2 3">
    <name type="scientific">Micromonospora nigra</name>
    <dbReference type="NCBI Taxonomy" id="145857"/>
    <lineage>
        <taxon>Bacteria</taxon>
        <taxon>Bacillati</taxon>
        <taxon>Actinomycetota</taxon>
        <taxon>Actinomycetes</taxon>
        <taxon>Micromonosporales</taxon>
        <taxon>Micromonosporaceae</taxon>
        <taxon>Micromonospora</taxon>
    </lineage>
</organism>
<evidence type="ECO:0000313" key="2">
    <source>
        <dbReference type="EMBL" id="SCL14648.1"/>
    </source>
</evidence>
<proteinExistence type="predicted"/>
<dbReference type="Pfam" id="PF00668">
    <property type="entry name" value="Condensation"/>
    <property type="match status" value="1"/>
</dbReference>
<dbReference type="Gene3D" id="3.30.559.10">
    <property type="entry name" value="Chloramphenicol acetyltransferase-like domain"/>
    <property type="match status" value="1"/>
</dbReference>
<dbReference type="Gene3D" id="3.30.559.30">
    <property type="entry name" value="Nonribosomal peptide synthetase, condensation domain"/>
    <property type="match status" value="1"/>
</dbReference>
<dbReference type="PANTHER" id="PTHR45527:SF1">
    <property type="entry name" value="FATTY ACID SYNTHASE"/>
    <property type="match status" value="1"/>
</dbReference>
<dbReference type="InterPro" id="IPR001242">
    <property type="entry name" value="Condensation_dom"/>
</dbReference>
<dbReference type="AlphaFoldDB" id="A0A1C6RBX3"/>
<accession>A0A1C6RBX3</accession>
<dbReference type="GO" id="GO:0005829">
    <property type="term" value="C:cytosol"/>
    <property type="evidence" value="ECO:0007669"/>
    <property type="project" value="TreeGrafter"/>
</dbReference>
<dbReference type="InterPro" id="IPR023213">
    <property type="entry name" value="CAT-like_dom_sf"/>
</dbReference>
<keyword evidence="3" id="KW-1185">Reference proteome</keyword>
<dbReference type="GO" id="GO:0031177">
    <property type="term" value="F:phosphopantetheine binding"/>
    <property type="evidence" value="ECO:0007669"/>
    <property type="project" value="TreeGrafter"/>
</dbReference>
<dbReference type="Proteomes" id="UP000199699">
    <property type="component" value="Unassembled WGS sequence"/>
</dbReference>
<evidence type="ECO:0000313" key="3">
    <source>
        <dbReference type="Proteomes" id="UP000199699"/>
    </source>
</evidence>
<protein>
    <submittedName>
        <fullName evidence="2">Condensation domain-containing protein</fullName>
    </submittedName>
</protein>
<dbReference type="STRING" id="145857.GA0070616_0502"/>
<dbReference type="SUPFAM" id="SSF52777">
    <property type="entry name" value="CoA-dependent acyltransferases"/>
    <property type="match status" value="2"/>
</dbReference>
<dbReference type="GO" id="GO:0008610">
    <property type="term" value="P:lipid biosynthetic process"/>
    <property type="evidence" value="ECO:0007669"/>
    <property type="project" value="UniProtKB-ARBA"/>
</dbReference>
<dbReference type="EMBL" id="FMHT01000003">
    <property type="protein sequence ID" value="SCL14648.1"/>
    <property type="molecule type" value="Genomic_DNA"/>
</dbReference>
<dbReference type="GO" id="GO:0009239">
    <property type="term" value="P:enterobactin biosynthetic process"/>
    <property type="evidence" value="ECO:0007669"/>
    <property type="project" value="TreeGrafter"/>
</dbReference>